<accession>A0A2P2Q598</accession>
<protein>
    <submittedName>
        <fullName evidence="1">Uncharacterized protein</fullName>
    </submittedName>
</protein>
<name>A0A2P2Q598_RHIMU</name>
<organism evidence="1">
    <name type="scientific">Rhizophora mucronata</name>
    <name type="common">Asiatic mangrove</name>
    <dbReference type="NCBI Taxonomy" id="61149"/>
    <lineage>
        <taxon>Eukaryota</taxon>
        <taxon>Viridiplantae</taxon>
        <taxon>Streptophyta</taxon>
        <taxon>Embryophyta</taxon>
        <taxon>Tracheophyta</taxon>
        <taxon>Spermatophyta</taxon>
        <taxon>Magnoliopsida</taxon>
        <taxon>eudicotyledons</taxon>
        <taxon>Gunneridae</taxon>
        <taxon>Pentapetalae</taxon>
        <taxon>rosids</taxon>
        <taxon>fabids</taxon>
        <taxon>Malpighiales</taxon>
        <taxon>Rhizophoraceae</taxon>
        <taxon>Rhizophora</taxon>
    </lineage>
</organism>
<dbReference type="EMBL" id="GGEC01081691">
    <property type="protein sequence ID" value="MBX62175.1"/>
    <property type="molecule type" value="Transcribed_RNA"/>
</dbReference>
<dbReference type="AlphaFoldDB" id="A0A2P2Q598"/>
<evidence type="ECO:0000313" key="1">
    <source>
        <dbReference type="EMBL" id="MBX62175.1"/>
    </source>
</evidence>
<reference evidence="1" key="1">
    <citation type="submission" date="2018-02" db="EMBL/GenBank/DDBJ databases">
        <title>Rhizophora mucronata_Transcriptome.</title>
        <authorList>
            <person name="Meera S.P."/>
            <person name="Sreeshan A."/>
            <person name="Augustine A."/>
        </authorList>
    </citation>
    <scope>NUCLEOTIDE SEQUENCE</scope>
    <source>
        <tissue evidence="1">Leaf</tissue>
    </source>
</reference>
<proteinExistence type="predicted"/>
<sequence length="37" mass="3866">MTSLSVLSASSTFPASWDLPQGISSLSLSFKEASFSV</sequence>